<feature type="domain" description="F-box" evidence="1">
    <location>
        <begin position="4"/>
        <end position="45"/>
    </location>
</feature>
<dbReference type="Gene3D" id="3.80.10.10">
    <property type="entry name" value="Ribonuclease Inhibitor"/>
    <property type="match status" value="1"/>
</dbReference>
<organism evidence="2 3">
    <name type="scientific">Deinandra increscens subsp. villosa</name>
    <dbReference type="NCBI Taxonomy" id="3103831"/>
    <lineage>
        <taxon>Eukaryota</taxon>
        <taxon>Viridiplantae</taxon>
        <taxon>Streptophyta</taxon>
        <taxon>Embryophyta</taxon>
        <taxon>Tracheophyta</taxon>
        <taxon>Spermatophyta</taxon>
        <taxon>Magnoliopsida</taxon>
        <taxon>eudicotyledons</taxon>
        <taxon>Gunneridae</taxon>
        <taxon>Pentapetalae</taxon>
        <taxon>asterids</taxon>
        <taxon>campanulids</taxon>
        <taxon>Asterales</taxon>
        <taxon>Asteraceae</taxon>
        <taxon>Asteroideae</taxon>
        <taxon>Heliantheae alliance</taxon>
        <taxon>Madieae</taxon>
        <taxon>Madiinae</taxon>
        <taxon>Deinandra</taxon>
    </lineage>
</organism>
<dbReference type="InterPro" id="IPR044809">
    <property type="entry name" value="AUF1-like"/>
</dbReference>
<reference evidence="2 3" key="1">
    <citation type="submission" date="2024-04" db="EMBL/GenBank/DDBJ databases">
        <title>The reference genome of an endangered Asteraceae, Deinandra increscens subsp. villosa, native to the Central Coast of California.</title>
        <authorList>
            <person name="Guilliams M."/>
            <person name="Hasenstab-Lehman K."/>
            <person name="Meyer R."/>
            <person name="Mcevoy S."/>
        </authorList>
    </citation>
    <scope>NUCLEOTIDE SEQUENCE [LARGE SCALE GENOMIC DNA]</scope>
    <source>
        <tissue evidence="2">Leaf</tissue>
    </source>
</reference>
<dbReference type="SUPFAM" id="SSF52047">
    <property type="entry name" value="RNI-like"/>
    <property type="match status" value="1"/>
</dbReference>
<dbReference type="Gene3D" id="1.20.1280.50">
    <property type="match status" value="1"/>
</dbReference>
<proteinExistence type="predicted"/>
<gene>
    <name evidence="2" type="ORF">SSX86_006320</name>
</gene>
<dbReference type="SMART" id="SM00256">
    <property type="entry name" value="FBOX"/>
    <property type="match status" value="1"/>
</dbReference>
<dbReference type="InterPro" id="IPR032675">
    <property type="entry name" value="LRR_dom_sf"/>
</dbReference>
<dbReference type="AlphaFoldDB" id="A0AAP0H6C7"/>
<name>A0AAP0H6C7_9ASTR</name>
<evidence type="ECO:0000313" key="2">
    <source>
        <dbReference type="EMBL" id="KAK9073726.1"/>
    </source>
</evidence>
<evidence type="ECO:0000259" key="1">
    <source>
        <dbReference type="SMART" id="SM00256"/>
    </source>
</evidence>
<dbReference type="EMBL" id="JBCNJP010000008">
    <property type="protein sequence ID" value="KAK9073726.1"/>
    <property type="molecule type" value="Genomic_DNA"/>
</dbReference>
<dbReference type="InterPro" id="IPR036047">
    <property type="entry name" value="F-box-like_dom_sf"/>
</dbReference>
<accession>A0AAP0H6C7</accession>
<evidence type="ECO:0000313" key="3">
    <source>
        <dbReference type="Proteomes" id="UP001408789"/>
    </source>
</evidence>
<dbReference type="SUPFAM" id="SSF81383">
    <property type="entry name" value="F-box domain"/>
    <property type="match status" value="1"/>
</dbReference>
<dbReference type="PANTHER" id="PTHR31215">
    <property type="entry name" value="OS05G0510400 PROTEIN-RELATED"/>
    <property type="match status" value="1"/>
</dbReference>
<comment type="caution">
    <text evidence="2">The sequence shown here is derived from an EMBL/GenBank/DDBJ whole genome shotgun (WGS) entry which is preliminary data.</text>
</comment>
<sequence>MDKLPQSLILEILSRLNDSADVARCRLASKTFNSLSSDLRAINLQCSLIRYIKSRPRFLNSSSSSQSITPFKSIFLNLVSNLRIVESVSIGTEKPLRDVSYDDVEDEADDLFLTDGGFVEVWLPRVSDRLKSLSISDFWVQSCWRRSNLLPLVSAYCHTLIELEVKNAWLSVDNLNPMPMLTSLTLEFIRLDDEDLNEFNKSFPNLQVLNLIGVGGLELPKIHLLNLKTCHWTVSNAPSSLTIITPNLVTLILECIRPASLYIDAPMLSNFHLAFEHADVFAVERFENLTNFWLLCLNINSFLLNFPVTCTLENLTVDSRNWTTRADTYSQFTLDKVFTVFPNMTSLCIKSGAWLVLESCYNLLGQAWDGRNGFKKLCAYLLLVDPSLTFSSVACVLDQCSGLSEVSLLIHHDVVCNVSKSFISKCTARWPKLKWRWGVWNEGMADSWISDGMF</sequence>
<dbReference type="CDD" id="cd09917">
    <property type="entry name" value="F-box_SF"/>
    <property type="match status" value="1"/>
</dbReference>
<keyword evidence="3" id="KW-1185">Reference proteome</keyword>
<dbReference type="InterPro" id="IPR001810">
    <property type="entry name" value="F-box_dom"/>
</dbReference>
<dbReference type="Proteomes" id="UP001408789">
    <property type="component" value="Unassembled WGS sequence"/>
</dbReference>
<protein>
    <recommendedName>
        <fullName evidence="1">F-box domain-containing protein</fullName>
    </recommendedName>
</protein>
<dbReference type="Pfam" id="PF12937">
    <property type="entry name" value="F-box-like"/>
    <property type="match status" value="1"/>
</dbReference>